<keyword evidence="1" id="KW-1133">Transmembrane helix</keyword>
<feature type="transmembrane region" description="Helical" evidence="1">
    <location>
        <begin position="208"/>
        <end position="235"/>
    </location>
</feature>
<keyword evidence="3" id="KW-1185">Reference proteome</keyword>
<dbReference type="AlphaFoldDB" id="A0A8J7TD50"/>
<evidence type="ECO:0000313" key="2">
    <source>
        <dbReference type="EMBL" id="MBN3318476.1"/>
    </source>
</evidence>
<feature type="non-terminal residue" evidence="2">
    <location>
        <position position="236"/>
    </location>
</feature>
<keyword evidence="1" id="KW-0812">Transmembrane</keyword>
<proteinExistence type="predicted"/>
<keyword evidence="1" id="KW-0472">Membrane</keyword>
<dbReference type="PANTHER" id="PTHR47510:SF3">
    <property type="entry name" value="ENDO_EXONUCLEASE_PHOSPHATASE DOMAIN-CONTAINING PROTEIN"/>
    <property type="match status" value="1"/>
</dbReference>
<protein>
    <submittedName>
        <fullName evidence="2">RTJK polymerase</fullName>
    </submittedName>
</protein>
<gene>
    <name evidence="2" type="primary">Pol_1</name>
    <name evidence="2" type="ORF">GTO95_0013796</name>
</gene>
<accession>A0A8J7TD50</accession>
<dbReference type="Proteomes" id="UP000736164">
    <property type="component" value="Unassembled WGS sequence"/>
</dbReference>
<evidence type="ECO:0000256" key="1">
    <source>
        <dbReference type="SAM" id="Phobius"/>
    </source>
</evidence>
<dbReference type="EMBL" id="JAAWVO010039981">
    <property type="protein sequence ID" value="MBN3318476.1"/>
    <property type="molecule type" value="Genomic_DNA"/>
</dbReference>
<dbReference type="PANTHER" id="PTHR47510">
    <property type="entry name" value="REVERSE TRANSCRIPTASE DOMAIN-CONTAINING PROTEIN"/>
    <property type="match status" value="1"/>
</dbReference>
<reference evidence="2" key="1">
    <citation type="journal article" date="2021" name="Cell">
        <title>Tracing the genetic footprints of vertebrate landing in non-teleost ray-finned fishes.</title>
        <authorList>
            <person name="Bi X."/>
            <person name="Wang K."/>
            <person name="Yang L."/>
            <person name="Pan H."/>
            <person name="Jiang H."/>
            <person name="Wei Q."/>
            <person name="Fang M."/>
            <person name="Yu H."/>
            <person name="Zhu C."/>
            <person name="Cai Y."/>
            <person name="He Y."/>
            <person name="Gan X."/>
            <person name="Zeng H."/>
            <person name="Yu D."/>
            <person name="Zhu Y."/>
            <person name="Jiang H."/>
            <person name="Qiu Q."/>
            <person name="Yang H."/>
            <person name="Zhang Y.E."/>
            <person name="Wang W."/>
            <person name="Zhu M."/>
            <person name="He S."/>
            <person name="Zhang G."/>
        </authorList>
    </citation>
    <scope>NUCLEOTIDE SEQUENCE</scope>
    <source>
        <strain evidence="2">Allg_001</strain>
    </source>
</reference>
<evidence type="ECO:0000313" key="3">
    <source>
        <dbReference type="Proteomes" id="UP000736164"/>
    </source>
</evidence>
<name>A0A8J7TD50_ATRSP</name>
<organism evidence="2 3">
    <name type="scientific">Atractosteus spatula</name>
    <name type="common">Alligator gar</name>
    <name type="synonym">Lepisosteus spatula</name>
    <dbReference type="NCBI Taxonomy" id="7917"/>
    <lineage>
        <taxon>Eukaryota</taxon>
        <taxon>Metazoa</taxon>
        <taxon>Chordata</taxon>
        <taxon>Craniata</taxon>
        <taxon>Vertebrata</taxon>
        <taxon>Euteleostomi</taxon>
        <taxon>Actinopterygii</taxon>
        <taxon>Neopterygii</taxon>
        <taxon>Holostei</taxon>
        <taxon>Semionotiformes</taxon>
        <taxon>Lepisosteidae</taxon>
        <taxon>Atractosteus</taxon>
    </lineage>
</organism>
<sequence length="236" mass="26617">MSTIPQARLTITADQVKKELKRLHEGKATGPDNICPRVLRACADQLSGVLQRLFNLSLRLERVPVLWKTSCLVPVPKKGRPSVLNDYRPVALTSHIMKTLERLVLSHLRPLAPLGCGLTEIKQLYEDRCCGRILAITEDSHHPGHELFTPLPSGKRYKSIRTLTTRFFNSFYPQAVRLANTFSHPPWITPTPSPSTSLCFLIYCTSPVIVYMSVLFTFKLSTCLLAHCLMFVFILS</sequence>
<comment type="caution">
    <text evidence="2">The sequence shown here is derived from an EMBL/GenBank/DDBJ whole genome shotgun (WGS) entry which is preliminary data.</text>
</comment>
<feature type="non-terminal residue" evidence="2">
    <location>
        <position position="1"/>
    </location>
</feature>